<organism evidence="2 3">
    <name type="scientific">Vitrella brassicaformis (strain CCMP3155)</name>
    <dbReference type="NCBI Taxonomy" id="1169540"/>
    <lineage>
        <taxon>Eukaryota</taxon>
        <taxon>Sar</taxon>
        <taxon>Alveolata</taxon>
        <taxon>Colpodellida</taxon>
        <taxon>Vitrellaceae</taxon>
        <taxon>Vitrella</taxon>
    </lineage>
</organism>
<keyword evidence="3" id="KW-1185">Reference proteome</keyword>
<gene>
    <name evidence="2" type="ORF">Vbra_21338</name>
</gene>
<evidence type="ECO:0000313" key="2">
    <source>
        <dbReference type="EMBL" id="CEM14244.1"/>
    </source>
</evidence>
<evidence type="ECO:0000256" key="1">
    <source>
        <dbReference type="SAM" id="MobiDB-lite"/>
    </source>
</evidence>
<dbReference type="VEuPathDB" id="CryptoDB:Vbra_21338"/>
<feature type="region of interest" description="Disordered" evidence="1">
    <location>
        <begin position="147"/>
        <end position="173"/>
    </location>
</feature>
<reference evidence="2 3" key="1">
    <citation type="submission" date="2014-11" db="EMBL/GenBank/DDBJ databases">
        <authorList>
            <person name="Zhu J."/>
            <person name="Qi W."/>
            <person name="Song R."/>
        </authorList>
    </citation>
    <scope>NUCLEOTIDE SEQUENCE [LARGE SCALE GENOMIC DNA]</scope>
</reference>
<dbReference type="InParanoid" id="A0A0G4FLG6"/>
<dbReference type="Proteomes" id="UP000041254">
    <property type="component" value="Unassembled WGS sequence"/>
</dbReference>
<name>A0A0G4FLG6_VITBC</name>
<sequence length="173" mass="18568">MIGTSSLPPPSTAPPTGCGKAAVCGVVCLLPRPACLFIQAGCSQPPPIHSSIHLRLPASCLGGGRWEWLCQAAGVPSPRLQTDRAPPSPHPTPCHDKAAVGHDVREAVSDKPVLRCVCFDWDGTVVNSVTSIIRWCWVRAVKEAKKTARDNKRRRQAADGSGDCDDDMTLIRR</sequence>
<accession>A0A0G4FLG6</accession>
<feature type="compositionally biased region" description="Acidic residues" evidence="1">
    <location>
        <begin position="162"/>
        <end position="173"/>
    </location>
</feature>
<proteinExistence type="predicted"/>
<dbReference type="EMBL" id="CDMY01000456">
    <property type="protein sequence ID" value="CEM14244.1"/>
    <property type="molecule type" value="Genomic_DNA"/>
</dbReference>
<dbReference type="AlphaFoldDB" id="A0A0G4FLG6"/>
<protein>
    <submittedName>
        <fullName evidence="2">Uncharacterized protein</fullName>
    </submittedName>
</protein>
<evidence type="ECO:0000313" key="3">
    <source>
        <dbReference type="Proteomes" id="UP000041254"/>
    </source>
</evidence>